<dbReference type="GO" id="GO:0016787">
    <property type="term" value="F:hydrolase activity"/>
    <property type="evidence" value="ECO:0007669"/>
    <property type="project" value="UniProtKB-KW"/>
</dbReference>
<dbReference type="SUPFAM" id="SSF56300">
    <property type="entry name" value="Metallo-dependent phosphatases"/>
    <property type="match status" value="1"/>
</dbReference>
<feature type="domain" description="Calcineurin-like phosphoesterase" evidence="5">
    <location>
        <begin position="18"/>
        <end position="240"/>
    </location>
</feature>
<keyword evidence="1" id="KW-0479">Metal-binding</keyword>
<keyword evidence="2" id="KW-0378">Hydrolase</keyword>
<evidence type="ECO:0000256" key="2">
    <source>
        <dbReference type="ARBA" id="ARBA00022801"/>
    </source>
</evidence>
<accession>A0A3M9XT73</accession>
<dbReference type="EMBL" id="QWDD01000001">
    <property type="protein sequence ID" value="RNJ50308.1"/>
    <property type="molecule type" value="Genomic_DNA"/>
</dbReference>
<keyword evidence="7" id="KW-1185">Reference proteome</keyword>
<dbReference type="InterPro" id="IPR004843">
    <property type="entry name" value="Calcineurin-like_PHP"/>
</dbReference>
<organism evidence="6 7">
    <name type="scientific">Methylocystis hirsuta</name>
    <dbReference type="NCBI Taxonomy" id="369798"/>
    <lineage>
        <taxon>Bacteria</taxon>
        <taxon>Pseudomonadati</taxon>
        <taxon>Pseudomonadota</taxon>
        <taxon>Alphaproteobacteria</taxon>
        <taxon>Hyphomicrobiales</taxon>
        <taxon>Methylocystaceae</taxon>
        <taxon>Methylocystis</taxon>
    </lineage>
</organism>
<protein>
    <submittedName>
        <fullName evidence="6">Metallophosphoesterase</fullName>
    </submittedName>
</protein>
<evidence type="ECO:0000256" key="3">
    <source>
        <dbReference type="ARBA" id="ARBA00023004"/>
    </source>
</evidence>
<dbReference type="Gene3D" id="3.60.21.10">
    <property type="match status" value="1"/>
</dbReference>
<name>A0A3M9XT73_9HYPH</name>
<evidence type="ECO:0000259" key="5">
    <source>
        <dbReference type="Pfam" id="PF00149"/>
    </source>
</evidence>
<dbReference type="OrthoDB" id="9794568at2"/>
<gene>
    <name evidence="6" type="ORF">D1O30_12585</name>
</gene>
<sequence>MRKAPRGAPRRQRGFLNFRLAHLSDAHIGPIPRPNLAELLGKRVTGYVNWLYKRGDQHDMGVLGKIVADIKAQAPDHVVMTGDIVNIGLPGEIALAKDWLASLGAPGDVSFTPGNHDAYVASVTDLVHEVFAPWTTGEGDGAGFPYLRRRGGVALIGLDTGVPTAPFVASGRLGATQLAALADLLEGAKAQGLARVVCLHHPPHVGGARRLRGLEDAADFESVIARHGAELILHGHNHKPSLHRLPGPGAATPVVGVASASARPGGHYPGAAYNLYQIEGMGDGVRISLRRRGLNDAGEVVELESVKL</sequence>
<evidence type="ECO:0000256" key="1">
    <source>
        <dbReference type="ARBA" id="ARBA00022723"/>
    </source>
</evidence>
<proteinExistence type="inferred from homology"/>
<comment type="similarity">
    <text evidence="4">Belongs to the cyclic nucleotide phosphodiesterase class-III family.</text>
</comment>
<dbReference type="InterPro" id="IPR050884">
    <property type="entry name" value="CNP_phosphodiesterase-III"/>
</dbReference>
<comment type="caution">
    <text evidence="6">The sequence shown here is derived from an EMBL/GenBank/DDBJ whole genome shotgun (WGS) entry which is preliminary data.</text>
</comment>
<dbReference type="GO" id="GO:0046872">
    <property type="term" value="F:metal ion binding"/>
    <property type="evidence" value="ECO:0007669"/>
    <property type="project" value="UniProtKB-KW"/>
</dbReference>
<evidence type="ECO:0000313" key="6">
    <source>
        <dbReference type="EMBL" id="RNJ50308.1"/>
    </source>
</evidence>
<evidence type="ECO:0000313" key="7">
    <source>
        <dbReference type="Proteomes" id="UP000268623"/>
    </source>
</evidence>
<dbReference type="PANTHER" id="PTHR42988">
    <property type="entry name" value="PHOSPHOHYDROLASE"/>
    <property type="match status" value="1"/>
</dbReference>
<reference evidence="6 7" key="1">
    <citation type="submission" date="2018-08" db="EMBL/GenBank/DDBJ databases">
        <title>Genome sequence of Methylocystis hirsuta CSC1, a methanotroph able to accumulate PHAs.</title>
        <authorList>
            <person name="Bordel S."/>
            <person name="Rodriguez E."/>
            <person name="Gancedo J."/>
            <person name="Munoz R."/>
        </authorList>
    </citation>
    <scope>NUCLEOTIDE SEQUENCE [LARGE SCALE GENOMIC DNA]</scope>
    <source>
        <strain evidence="6 7">CSC1</strain>
    </source>
</reference>
<keyword evidence="3" id="KW-0408">Iron</keyword>
<evidence type="ECO:0000256" key="4">
    <source>
        <dbReference type="ARBA" id="ARBA00025742"/>
    </source>
</evidence>
<dbReference type="Pfam" id="PF00149">
    <property type="entry name" value="Metallophos"/>
    <property type="match status" value="1"/>
</dbReference>
<dbReference type="AlphaFoldDB" id="A0A3M9XT73"/>
<dbReference type="Proteomes" id="UP000268623">
    <property type="component" value="Unassembled WGS sequence"/>
</dbReference>
<dbReference type="PANTHER" id="PTHR42988:SF2">
    <property type="entry name" value="CYCLIC NUCLEOTIDE PHOSPHODIESTERASE CBUA0032-RELATED"/>
    <property type="match status" value="1"/>
</dbReference>
<dbReference type="InterPro" id="IPR029052">
    <property type="entry name" value="Metallo-depent_PP-like"/>
</dbReference>